<dbReference type="PROSITE" id="PS51077">
    <property type="entry name" value="HTH_ICLR"/>
    <property type="match status" value="1"/>
</dbReference>
<dbReference type="PANTHER" id="PTHR30136:SF39">
    <property type="entry name" value="TRANSCRIPTIONAL REGULATORY PROTEIN"/>
    <property type="match status" value="1"/>
</dbReference>
<dbReference type="InterPro" id="IPR036390">
    <property type="entry name" value="WH_DNA-bd_sf"/>
</dbReference>
<dbReference type="Gene3D" id="3.30.450.40">
    <property type="match status" value="1"/>
</dbReference>
<dbReference type="RefSeq" id="WP_003851228.1">
    <property type="nucleotide sequence ID" value="NZ_CABVGJ010000005.1"/>
</dbReference>
<dbReference type="GO" id="GO:0045892">
    <property type="term" value="P:negative regulation of DNA-templated transcription"/>
    <property type="evidence" value="ECO:0007669"/>
    <property type="project" value="TreeGrafter"/>
</dbReference>
<dbReference type="AlphaFoldDB" id="A0A0D6G0U6"/>
<dbReference type="KEGG" id="cdip:ERS451417_01041"/>
<dbReference type="SUPFAM" id="SSF55781">
    <property type="entry name" value="GAF domain-like"/>
    <property type="match status" value="1"/>
</dbReference>
<reference evidence="4 5" key="1">
    <citation type="submission" date="2020-02" db="EMBL/GenBank/DDBJ databases">
        <authorList>
            <person name="Brisse S."/>
        </authorList>
    </citation>
    <scope>NUCLEOTIDE SEQUENCE [LARGE SCALE GENOMIC DNA]</scope>
    <source>
        <strain evidence="4">CIP107547</strain>
    </source>
</reference>
<keyword evidence="2" id="KW-0238">DNA-binding</keyword>
<dbReference type="Pfam" id="PF01614">
    <property type="entry name" value="IclR_C"/>
    <property type="match status" value="1"/>
</dbReference>
<dbReference type="PROSITE" id="PS51078">
    <property type="entry name" value="ICLR_ED"/>
    <property type="match status" value="1"/>
</dbReference>
<accession>A0A0D6G0U6</accession>
<gene>
    <name evidence="4" type="ORF">CIP107547_01309</name>
</gene>
<dbReference type="InterPro" id="IPR050707">
    <property type="entry name" value="HTH_MetabolicPath_Reg"/>
</dbReference>
<sequence length="241" mass="25344">MGKINTDPAATSGIKVLDRAVSIMLAVAERPLSLTELCDVTNLPRATAHRLATALETHNILTRTSDGKWTIGAVLSSLGAGSSTKLIDVATPIMTSLMNETGESVQLYQLAGATRVCIAAQEPTIGLQNTVPVGTRLPLTAGSAAKVFLAYSSPTLRDAMLASGAQFTPEDLEEARDRGWSESISEREVGLASISAPVFDSEGLFIAVLSISGPTERLRPSPSTLWSQQLTEAAAHLSQSL</sequence>
<dbReference type="InterPro" id="IPR005471">
    <property type="entry name" value="Tscrpt_reg_IclR_N"/>
</dbReference>
<evidence type="ECO:0000256" key="1">
    <source>
        <dbReference type="ARBA" id="ARBA00023015"/>
    </source>
</evidence>
<organism evidence="4 5">
    <name type="scientific">Corynebacterium diphtheriae</name>
    <dbReference type="NCBI Taxonomy" id="1717"/>
    <lineage>
        <taxon>Bacteria</taxon>
        <taxon>Bacillati</taxon>
        <taxon>Actinomycetota</taxon>
        <taxon>Actinomycetes</taxon>
        <taxon>Mycobacteriales</taxon>
        <taxon>Corynebacteriaceae</taxon>
        <taxon>Corynebacterium</taxon>
    </lineage>
</organism>
<dbReference type="InterPro" id="IPR029016">
    <property type="entry name" value="GAF-like_dom_sf"/>
</dbReference>
<comment type="caution">
    <text evidence="4">The sequence shown here is derived from an EMBL/GenBank/DDBJ whole genome shotgun (WGS) entry which is preliminary data.</text>
</comment>
<dbReference type="Gene3D" id="1.10.10.10">
    <property type="entry name" value="Winged helix-like DNA-binding domain superfamily/Winged helix DNA-binding domain"/>
    <property type="match status" value="1"/>
</dbReference>
<evidence type="ECO:0000313" key="5">
    <source>
        <dbReference type="Proteomes" id="UP000480222"/>
    </source>
</evidence>
<dbReference type="SMART" id="SM00346">
    <property type="entry name" value="HTH_ICLR"/>
    <property type="match status" value="1"/>
</dbReference>
<protein>
    <submittedName>
        <fullName evidence="4">IclR family transcriptional regulator</fullName>
    </submittedName>
</protein>
<dbReference type="EMBL" id="CADDAV010000015">
    <property type="protein sequence ID" value="CAB0602060.1"/>
    <property type="molecule type" value="Genomic_DNA"/>
</dbReference>
<name>A0A0D6G0U6_CORDP</name>
<dbReference type="GO" id="GO:0003677">
    <property type="term" value="F:DNA binding"/>
    <property type="evidence" value="ECO:0007669"/>
    <property type="project" value="UniProtKB-KW"/>
</dbReference>
<evidence type="ECO:0000256" key="2">
    <source>
        <dbReference type="ARBA" id="ARBA00023125"/>
    </source>
</evidence>
<dbReference type="InterPro" id="IPR036388">
    <property type="entry name" value="WH-like_DNA-bd_sf"/>
</dbReference>
<proteinExistence type="predicted"/>
<dbReference type="KEGG" id="cdi:DIP1126"/>
<dbReference type="Pfam" id="PF09339">
    <property type="entry name" value="HTH_IclR"/>
    <property type="match status" value="1"/>
</dbReference>
<dbReference type="SUPFAM" id="SSF46785">
    <property type="entry name" value="Winged helix' DNA-binding domain"/>
    <property type="match status" value="1"/>
</dbReference>
<dbReference type="InterPro" id="IPR014757">
    <property type="entry name" value="Tscrpt_reg_IclR_C"/>
</dbReference>
<keyword evidence="3" id="KW-0804">Transcription</keyword>
<evidence type="ECO:0000313" key="4">
    <source>
        <dbReference type="EMBL" id="CAB0602060.1"/>
    </source>
</evidence>
<dbReference type="GO" id="GO:0003700">
    <property type="term" value="F:DNA-binding transcription factor activity"/>
    <property type="evidence" value="ECO:0007669"/>
    <property type="project" value="TreeGrafter"/>
</dbReference>
<keyword evidence="1" id="KW-0805">Transcription regulation</keyword>
<dbReference type="GeneID" id="29421419"/>
<evidence type="ECO:0000256" key="3">
    <source>
        <dbReference type="ARBA" id="ARBA00023163"/>
    </source>
</evidence>
<dbReference type="OrthoDB" id="4319317at2"/>
<dbReference type="PANTHER" id="PTHR30136">
    <property type="entry name" value="HELIX-TURN-HELIX TRANSCRIPTIONAL REGULATOR, ICLR FAMILY"/>
    <property type="match status" value="1"/>
</dbReference>
<dbReference type="Proteomes" id="UP000480222">
    <property type="component" value="Unassembled WGS sequence"/>
</dbReference>